<keyword evidence="4" id="KW-0413">Isomerase</keyword>
<dbReference type="Pfam" id="PF00849">
    <property type="entry name" value="PseudoU_synth_2"/>
    <property type="match status" value="1"/>
</dbReference>
<evidence type="ECO:0000256" key="4">
    <source>
        <dbReference type="ARBA" id="ARBA00023235"/>
    </source>
</evidence>
<evidence type="ECO:0000256" key="8">
    <source>
        <dbReference type="SAM" id="MobiDB-lite"/>
    </source>
</evidence>
<protein>
    <recommendedName>
        <fullName evidence="6">Pseudouridylate synthase RPUSD4, mitochondrial</fullName>
    </recommendedName>
    <alternativeName>
        <fullName evidence="7">RNA pseudouridylate synthase domain-containing protein 4</fullName>
    </alternativeName>
</protein>
<evidence type="ECO:0000259" key="9">
    <source>
        <dbReference type="Pfam" id="PF00849"/>
    </source>
</evidence>
<evidence type="ECO:0000256" key="5">
    <source>
        <dbReference type="ARBA" id="ARBA00036943"/>
    </source>
</evidence>
<evidence type="ECO:0000256" key="2">
    <source>
        <dbReference type="ARBA" id="ARBA00001896"/>
    </source>
</evidence>
<dbReference type="CDD" id="cd02869">
    <property type="entry name" value="PseudoU_synth_RluA_like"/>
    <property type="match status" value="1"/>
</dbReference>
<dbReference type="GeneID" id="106811571"/>
<evidence type="ECO:0000313" key="10">
    <source>
        <dbReference type="Proteomes" id="UP000695022"/>
    </source>
</evidence>
<dbReference type="Proteomes" id="UP000695022">
    <property type="component" value="Unplaced"/>
</dbReference>
<dbReference type="SUPFAM" id="SSF55120">
    <property type="entry name" value="Pseudouridine synthase"/>
    <property type="match status" value="1"/>
</dbReference>
<dbReference type="InterPro" id="IPR050188">
    <property type="entry name" value="RluA_PseudoU_synthase"/>
</dbReference>
<evidence type="ECO:0000256" key="7">
    <source>
        <dbReference type="ARBA" id="ARBA00041563"/>
    </source>
</evidence>
<comment type="similarity">
    <text evidence="3">Belongs to the pseudouridine synthase RluA family.</text>
</comment>
<evidence type="ECO:0000256" key="1">
    <source>
        <dbReference type="ARBA" id="ARBA00001166"/>
    </source>
</evidence>
<feature type="compositionally biased region" description="Basic residues" evidence="8">
    <location>
        <begin position="66"/>
        <end position="77"/>
    </location>
</feature>
<evidence type="ECO:0000256" key="3">
    <source>
        <dbReference type="ARBA" id="ARBA00010876"/>
    </source>
</evidence>
<organism evidence="10 11">
    <name type="scientific">Priapulus caudatus</name>
    <name type="common">Priapulid worm</name>
    <dbReference type="NCBI Taxonomy" id="37621"/>
    <lineage>
        <taxon>Eukaryota</taxon>
        <taxon>Metazoa</taxon>
        <taxon>Ecdysozoa</taxon>
        <taxon>Scalidophora</taxon>
        <taxon>Priapulida</taxon>
        <taxon>Priapulimorpha</taxon>
        <taxon>Priapulimorphida</taxon>
        <taxon>Priapulidae</taxon>
        <taxon>Priapulus</taxon>
    </lineage>
</organism>
<proteinExistence type="inferred from homology"/>
<feature type="region of interest" description="Disordered" evidence="8">
    <location>
        <begin position="169"/>
        <end position="198"/>
    </location>
</feature>
<feature type="region of interest" description="Disordered" evidence="8">
    <location>
        <begin position="46"/>
        <end position="95"/>
    </location>
</feature>
<sequence>MSASMCKHALILHYKSSVSYLERRIFRRPLLLIYRHKFHEGIKSASSDAIRGSEQNQEHDSGFNRRTGRYIWKRSTSRRNSPTPTQQNTVDRNPNQVEEDFFGITQFESVRVAHEENQESTRSTLQNTSSLAERLRQKLGLQRDAEPGAEDQKVYKTSFGYVRYDSDNQVSSRRRVTECTDVRQSYSGGDKTEATTEDTNMSPLTMSAELTTSRVGENTVNGNMKTEDTGDLNPLDEQYFAYQPSTGSDEKHTWSHHETSLPETEAEKGNQPKDLNPIDEYYFAYEPSTRQVENQPEVSSCNDHTNHFAETAMQKNDVAEDGNLFDEQYFGMVGTAMTRKTESNSQCDSYDFNGRESRVASDRKFAERHFSAEETSAGEEAGSFNKLYSDSPTEINNTDVTDQQHNQTELAARNLDEKAETILTPALTKEELRRRLRPKPDLENPKTAFDMAMKVRSELKHQKGSQKQQILGQDIPDGVKYVGKEKLDSKGFNILTNQVQDLTWLSEDDVYRKLWSNILYNDNEIVAFNKPYGIPVHGGKGVHHSVDKYLPRIAKKLDSGRGIIDQLYLLHRLDQNCTGVLVCATTQKMAHRVQEMFKTKDIIKKYWAITIRVPDPREGIINIPMAEGTVDGKFRMTLKPEWDEEKRAVMQHSYVRTHAALTEYRVLDSSSKAALVEVQPVTGVKHQIRCHLSFALSCPILGDHKYSNLGKLVPQRLPAELLTRLHIRQAKVRHVAMHLHAKSIVIPEVFDGKNVVINCNLPSHFAQNMKRLKLKPPTW</sequence>
<dbReference type="RefSeq" id="XP_014670729.1">
    <property type="nucleotide sequence ID" value="XM_014815243.1"/>
</dbReference>
<evidence type="ECO:0000313" key="11">
    <source>
        <dbReference type="RefSeq" id="XP_014670729.1"/>
    </source>
</evidence>
<feature type="compositionally biased region" description="Polar residues" evidence="8">
    <location>
        <begin position="386"/>
        <end position="400"/>
    </location>
</feature>
<feature type="compositionally biased region" description="Low complexity" evidence="8">
    <location>
        <begin position="373"/>
        <end position="383"/>
    </location>
</feature>
<dbReference type="PANTHER" id="PTHR21600">
    <property type="entry name" value="MITOCHONDRIAL RNA PSEUDOURIDINE SYNTHASE"/>
    <property type="match status" value="1"/>
</dbReference>
<feature type="region of interest" description="Disordered" evidence="8">
    <location>
        <begin position="371"/>
        <end position="400"/>
    </location>
</feature>
<evidence type="ECO:0000256" key="6">
    <source>
        <dbReference type="ARBA" id="ARBA00039953"/>
    </source>
</evidence>
<name>A0ABM1EEV8_PRICU</name>
<dbReference type="InterPro" id="IPR020103">
    <property type="entry name" value="PsdUridine_synth_cat_dom_sf"/>
</dbReference>
<feature type="region of interest" description="Disordered" evidence="8">
    <location>
        <begin position="243"/>
        <end position="274"/>
    </location>
</feature>
<comment type="catalytic activity">
    <reaction evidence="2">
        <text>uridine in 5S rRNA = pseudouridine in 5S rRNA</text>
        <dbReference type="Rhea" id="RHEA:47036"/>
        <dbReference type="Rhea" id="RHEA-COMP:11730"/>
        <dbReference type="Rhea" id="RHEA-COMP:11731"/>
        <dbReference type="ChEBI" id="CHEBI:65314"/>
        <dbReference type="ChEBI" id="CHEBI:65315"/>
    </reaction>
</comment>
<gene>
    <name evidence="11" type="primary">LOC106811571</name>
</gene>
<comment type="catalytic activity">
    <reaction evidence="1">
        <text>a uridine in mRNA = a pseudouridine in mRNA</text>
        <dbReference type="Rhea" id="RHEA:56644"/>
        <dbReference type="Rhea" id="RHEA-COMP:14658"/>
        <dbReference type="Rhea" id="RHEA-COMP:14659"/>
        <dbReference type="ChEBI" id="CHEBI:65314"/>
        <dbReference type="ChEBI" id="CHEBI:65315"/>
    </reaction>
</comment>
<feature type="compositionally biased region" description="Polar residues" evidence="8">
    <location>
        <begin position="78"/>
        <end position="95"/>
    </location>
</feature>
<accession>A0ABM1EEV8</accession>
<feature type="compositionally biased region" description="Basic and acidic residues" evidence="8">
    <location>
        <begin position="248"/>
        <end position="271"/>
    </location>
</feature>
<keyword evidence="10" id="KW-1185">Reference proteome</keyword>
<comment type="catalytic activity">
    <reaction evidence="5">
        <text>a uridine in tRNA = a pseudouridine in tRNA</text>
        <dbReference type="Rhea" id="RHEA:54572"/>
        <dbReference type="Rhea" id="RHEA-COMP:13339"/>
        <dbReference type="Rhea" id="RHEA-COMP:13934"/>
        <dbReference type="ChEBI" id="CHEBI:65314"/>
        <dbReference type="ChEBI" id="CHEBI:65315"/>
    </reaction>
</comment>
<dbReference type="Gene3D" id="3.30.2350.10">
    <property type="entry name" value="Pseudouridine synthase"/>
    <property type="match status" value="1"/>
</dbReference>
<feature type="domain" description="Pseudouridine synthase RsuA/RluA-like" evidence="9">
    <location>
        <begin position="525"/>
        <end position="693"/>
    </location>
</feature>
<dbReference type="PANTHER" id="PTHR21600:SF83">
    <property type="entry name" value="PSEUDOURIDYLATE SYNTHASE RPUSD4, MITOCHONDRIAL"/>
    <property type="match status" value="1"/>
</dbReference>
<reference evidence="11" key="1">
    <citation type="submission" date="2025-08" db="UniProtKB">
        <authorList>
            <consortium name="RefSeq"/>
        </authorList>
    </citation>
    <scope>IDENTIFICATION</scope>
</reference>
<dbReference type="InterPro" id="IPR006145">
    <property type="entry name" value="PsdUridine_synth_RsuA/RluA"/>
</dbReference>